<comment type="similarity">
    <text evidence="3 10">Belongs to the glycosyltransferase 39 family.</text>
</comment>
<reference evidence="15" key="1">
    <citation type="journal article" date="2019" name="Int. J. Syst. Evol. Microbiol.">
        <title>The Global Catalogue of Microorganisms (GCM) 10K type strain sequencing project: providing services to taxonomists for standard genome sequencing and annotation.</title>
        <authorList>
            <consortium name="The Broad Institute Genomics Platform"/>
            <consortium name="The Broad Institute Genome Sequencing Center for Infectious Disease"/>
            <person name="Wu L."/>
            <person name="Ma J."/>
        </authorList>
    </citation>
    <scope>NUCLEOTIDE SEQUENCE [LARGE SCALE GENOMIC DNA]</scope>
    <source>
        <strain evidence="15">CGMCC 4.7317</strain>
    </source>
</reference>
<feature type="domain" description="Protein O-mannosyl-transferase C-terminal four TM" evidence="13">
    <location>
        <begin position="355"/>
        <end position="545"/>
    </location>
</feature>
<dbReference type="InterPro" id="IPR027005">
    <property type="entry name" value="PMT-like"/>
</dbReference>
<feature type="transmembrane region" description="Helical" evidence="10">
    <location>
        <begin position="303"/>
        <end position="327"/>
    </location>
</feature>
<name>A0ABW1SXI2_9ACTN</name>
<keyword evidence="4 10" id="KW-0328">Glycosyltransferase</keyword>
<dbReference type="EMBL" id="JBHSTI010000002">
    <property type="protein sequence ID" value="MFC6236760.1"/>
    <property type="molecule type" value="Genomic_DNA"/>
</dbReference>
<evidence type="ECO:0000256" key="10">
    <source>
        <dbReference type="RuleBase" id="RU367007"/>
    </source>
</evidence>
<keyword evidence="10" id="KW-1003">Cell membrane</keyword>
<proteinExistence type="inferred from homology"/>
<dbReference type="InterPro" id="IPR032421">
    <property type="entry name" value="PMT_4TMC"/>
</dbReference>
<feature type="transmembrane region" description="Helical" evidence="10">
    <location>
        <begin position="167"/>
        <end position="185"/>
    </location>
</feature>
<dbReference type="PANTHER" id="PTHR10050">
    <property type="entry name" value="DOLICHYL-PHOSPHATE-MANNOSE--PROTEIN MANNOSYLTRANSFERASE"/>
    <property type="match status" value="1"/>
</dbReference>
<protein>
    <recommendedName>
        <fullName evidence="9 10">Polyprenol-phosphate-mannose--protein mannosyltransferase</fullName>
        <ecNumber evidence="10">2.4.1.-</ecNumber>
    </recommendedName>
</protein>
<keyword evidence="8 10" id="KW-0472">Membrane</keyword>
<comment type="pathway">
    <text evidence="2 10">Protein modification; protein glycosylation.</text>
</comment>
<dbReference type="PANTHER" id="PTHR10050:SF46">
    <property type="entry name" value="PROTEIN O-MANNOSYL-TRANSFERASE 2"/>
    <property type="match status" value="1"/>
</dbReference>
<organism evidence="14 15">
    <name type="scientific">Longivirga aurantiaca</name>
    <dbReference type="NCBI Taxonomy" id="1837743"/>
    <lineage>
        <taxon>Bacteria</taxon>
        <taxon>Bacillati</taxon>
        <taxon>Actinomycetota</taxon>
        <taxon>Actinomycetes</taxon>
        <taxon>Sporichthyales</taxon>
        <taxon>Sporichthyaceae</taxon>
        <taxon>Longivirga</taxon>
    </lineage>
</organism>
<evidence type="ECO:0000313" key="14">
    <source>
        <dbReference type="EMBL" id="MFC6236760.1"/>
    </source>
</evidence>
<keyword evidence="7 10" id="KW-1133">Transmembrane helix</keyword>
<evidence type="ECO:0000256" key="11">
    <source>
        <dbReference type="SAM" id="MobiDB-lite"/>
    </source>
</evidence>
<keyword evidence="6 10" id="KW-0812">Transmembrane</keyword>
<dbReference type="Pfam" id="PF02366">
    <property type="entry name" value="PMT"/>
    <property type="match status" value="1"/>
</dbReference>
<evidence type="ECO:0000256" key="4">
    <source>
        <dbReference type="ARBA" id="ARBA00022676"/>
    </source>
</evidence>
<dbReference type="Pfam" id="PF16192">
    <property type="entry name" value="PMT_4TMC"/>
    <property type="match status" value="1"/>
</dbReference>
<evidence type="ECO:0000256" key="2">
    <source>
        <dbReference type="ARBA" id="ARBA00004922"/>
    </source>
</evidence>
<comment type="subcellular location">
    <subcellularLocation>
        <location evidence="10">Cell membrane</location>
    </subcellularLocation>
    <subcellularLocation>
        <location evidence="1">Endomembrane system</location>
        <topology evidence="1">Multi-pass membrane protein</topology>
    </subcellularLocation>
</comment>
<evidence type="ECO:0000259" key="12">
    <source>
        <dbReference type="Pfam" id="PF02366"/>
    </source>
</evidence>
<dbReference type="RefSeq" id="WP_386763796.1">
    <property type="nucleotide sequence ID" value="NZ_JBHSTI010000002.1"/>
</dbReference>
<evidence type="ECO:0000256" key="9">
    <source>
        <dbReference type="ARBA" id="ARBA00093617"/>
    </source>
</evidence>
<feature type="transmembrane region" description="Helical" evidence="10">
    <location>
        <begin position="445"/>
        <end position="462"/>
    </location>
</feature>
<feature type="transmembrane region" description="Helical" evidence="10">
    <location>
        <begin position="191"/>
        <end position="209"/>
    </location>
</feature>
<evidence type="ECO:0000313" key="15">
    <source>
        <dbReference type="Proteomes" id="UP001596138"/>
    </source>
</evidence>
<feature type="region of interest" description="Disordered" evidence="11">
    <location>
        <begin position="1"/>
        <end position="27"/>
    </location>
</feature>
<dbReference type="InterPro" id="IPR003342">
    <property type="entry name" value="ArnT-like_N"/>
</dbReference>
<feature type="domain" description="ArnT-like N-terminal" evidence="12">
    <location>
        <begin position="47"/>
        <end position="210"/>
    </location>
</feature>
<dbReference type="EC" id="2.4.1.-" evidence="10"/>
<evidence type="ECO:0000256" key="6">
    <source>
        <dbReference type="ARBA" id="ARBA00022692"/>
    </source>
</evidence>
<evidence type="ECO:0000256" key="8">
    <source>
        <dbReference type="ARBA" id="ARBA00023136"/>
    </source>
</evidence>
<evidence type="ECO:0000256" key="1">
    <source>
        <dbReference type="ARBA" id="ARBA00004127"/>
    </source>
</evidence>
<keyword evidence="5 10" id="KW-0808">Transferase</keyword>
<evidence type="ECO:0000256" key="7">
    <source>
        <dbReference type="ARBA" id="ARBA00022989"/>
    </source>
</evidence>
<keyword evidence="15" id="KW-1185">Reference proteome</keyword>
<sequence>MTATIEAERAPAPGPPPSGDQRLSPLADRLSPAMPADRATSWWVTLAITALAGVLRFWDLGRPHAVVFDETYYMKDALSLLRYGTERQFVDDANDLILASDGNWRTIDVFKDSAAYVVHPPVGKWTIAIGEYAFGLTPFGWRFMMALLGTLLVLLVVRITRRLTRSTLIAAAAGLFVAIDGMSIALSRTALLDNTLAFWVVVAFGCILMDRERTRRRLADRVRAFADDHDAIMSLRQGYGPSSGWRPWRWAAGFALGMACATKWSGVWFVVAFGLCTVAWEYGTRRLVGTNAGDAVIGAFLDGLRAFVAIVGTVVVVYVVSWTGWILSDDGFYRDWASKNPASGVWALLPDWARSLWYYHGQALSFHQGLSSPHSYQSNAWSWLLQTRPTSFFYEGTPDIPAGTCGADKCAAEVLALGNPIIWWAGAAALVHQAWRWAARRDWRSGYVVLALLAAWAPWLGFQGRTIFTFYSVVMAPFVCIALAMTLGTILGPADAEPRRRTIGASVVGSVVLLAVAAAWFFYPIWSAQIMPYDAWHLRMWFDTWV</sequence>
<feature type="transmembrane region" description="Helical" evidence="10">
    <location>
        <begin position="39"/>
        <end position="58"/>
    </location>
</feature>
<evidence type="ECO:0000256" key="3">
    <source>
        <dbReference type="ARBA" id="ARBA00007222"/>
    </source>
</evidence>
<feature type="transmembrane region" description="Helical" evidence="10">
    <location>
        <begin position="503"/>
        <end position="523"/>
    </location>
</feature>
<feature type="transmembrane region" description="Helical" evidence="10">
    <location>
        <begin position="468"/>
        <end position="491"/>
    </location>
</feature>
<evidence type="ECO:0000256" key="5">
    <source>
        <dbReference type="ARBA" id="ARBA00022679"/>
    </source>
</evidence>
<dbReference type="Proteomes" id="UP001596138">
    <property type="component" value="Unassembled WGS sequence"/>
</dbReference>
<comment type="caution">
    <text evidence="14">The sequence shown here is derived from an EMBL/GenBank/DDBJ whole genome shotgun (WGS) entry which is preliminary data.</text>
</comment>
<accession>A0ABW1SXI2</accession>
<gene>
    <name evidence="14" type="ORF">ACFQGU_02640</name>
</gene>
<comment type="function">
    <text evidence="10">Protein O-mannosyltransferase that catalyzes the transfer of a single mannose residue from a polyprenol phospho-mannosyl lipidic donor to the hydroxyl group of selected serine and threonine residues in acceptor proteins.</text>
</comment>
<feature type="transmembrane region" description="Helical" evidence="10">
    <location>
        <begin position="139"/>
        <end position="160"/>
    </location>
</feature>
<feature type="transmembrane region" description="Helical" evidence="10">
    <location>
        <begin position="266"/>
        <end position="283"/>
    </location>
</feature>
<dbReference type="GO" id="GO:0016757">
    <property type="term" value="F:glycosyltransferase activity"/>
    <property type="evidence" value="ECO:0007669"/>
    <property type="project" value="UniProtKB-KW"/>
</dbReference>
<evidence type="ECO:0000259" key="13">
    <source>
        <dbReference type="Pfam" id="PF16192"/>
    </source>
</evidence>